<evidence type="ECO:0000313" key="3">
    <source>
        <dbReference type="Proteomes" id="UP000011944"/>
    </source>
</evidence>
<evidence type="ECO:0000256" key="1">
    <source>
        <dbReference type="SAM" id="Phobius"/>
    </source>
</evidence>
<dbReference type="AlphaFoldDB" id="M1ZVX7"/>
<reference evidence="2 3" key="1">
    <citation type="submission" date="2012-10" db="EMBL/GenBank/DDBJ databases">
        <authorList>
            <person name="Strain E.A."/>
            <person name="Brown E."/>
            <person name="Allard M.W."/>
            <person name="Gonzalez-Escalona N."/>
            <person name="Timme R."/>
        </authorList>
    </citation>
    <scope>NUCLEOTIDE SEQUENCE [LARGE SCALE GENOMIC DNA]</scope>
    <source>
        <strain evidence="2 3">CFSAN001627</strain>
    </source>
</reference>
<organism evidence="2 3">
    <name type="scientific">Clostridium botulinum CFSAN001627</name>
    <dbReference type="NCBI Taxonomy" id="1232189"/>
    <lineage>
        <taxon>Bacteria</taxon>
        <taxon>Bacillati</taxon>
        <taxon>Bacillota</taxon>
        <taxon>Clostridia</taxon>
        <taxon>Eubacteriales</taxon>
        <taxon>Clostridiaceae</taxon>
        <taxon>Clostridium</taxon>
    </lineage>
</organism>
<feature type="transmembrane region" description="Helical" evidence="1">
    <location>
        <begin position="7"/>
        <end position="26"/>
    </location>
</feature>
<feature type="non-terminal residue" evidence="2">
    <location>
        <position position="32"/>
    </location>
</feature>
<dbReference type="EMBL" id="AMXI01000871">
    <property type="protein sequence ID" value="EKN41234.1"/>
    <property type="molecule type" value="Genomic_DNA"/>
</dbReference>
<gene>
    <name evidence="2" type="ORF">CFSAN001627_14533</name>
</gene>
<comment type="caution">
    <text evidence="2">The sequence shown here is derived from an EMBL/GenBank/DDBJ whole genome shotgun (WGS) entry which is preliminary data.</text>
</comment>
<reference evidence="2 3" key="2">
    <citation type="submission" date="2013-03" db="EMBL/GenBank/DDBJ databases">
        <title>Diversity in Clostridium botulinum.</title>
        <authorList>
            <person name="Timme R.E."/>
            <person name="Allard M."/>
            <person name="Luo Y."/>
            <person name="Strain E."/>
            <person name="Gonzalez-Escalona N."/>
            <person name="Brown E."/>
        </authorList>
    </citation>
    <scope>NUCLEOTIDE SEQUENCE [LARGE SCALE GENOMIC DNA]</scope>
    <source>
        <strain evidence="2 3">CFSAN001627</strain>
    </source>
</reference>
<keyword evidence="1" id="KW-1133">Transmembrane helix</keyword>
<keyword evidence="1" id="KW-0472">Membrane</keyword>
<name>M1ZVX7_CLOBO</name>
<keyword evidence="1" id="KW-0812">Transmembrane</keyword>
<dbReference type="Proteomes" id="UP000011944">
    <property type="component" value="Unassembled WGS sequence"/>
</dbReference>
<evidence type="ECO:0000313" key="2">
    <source>
        <dbReference type="EMBL" id="EKN41234.1"/>
    </source>
</evidence>
<sequence>MKNKVTNNLNFVAAILLGIVAMLNFFQHKTLL</sequence>
<accession>M1ZVX7</accession>
<protein>
    <submittedName>
        <fullName evidence="2">Uncharacterized protein</fullName>
    </submittedName>
</protein>
<proteinExistence type="predicted"/>